<organism evidence="3">
    <name type="scientific">marine metagenome</name>
    <dbReference type="NCBI Taxonomy" id="408172"/>
    <lineage>
        <taxon>unclassified sequences</taxon>
        <taxon>metagenomes</taxon>
        <taxon>ecological metagenomes</taxon>
    </lineage>
</organism>
<evidence type="ECO:0000313" key="3">
    <source>
        <dbReference type="EMBL" id="SVC11810.1"/>
    </source>
</evidence>
<dbReference type="InterPro" id="IPR045336">
    <property type="entry name" value="MmgE_PrpD_N"/>
</dbReference>
<feature type="domain" description="MmgE/PrpD N-terminal" evidence="2">
    <location>
        <begin position="62"/>
        <end position="225"/>
    </location>
</feature>
<feature type="non-terminal residue" evidence="3">
    <location>
        <position position="281"/>
    </location>
</feature>
<proteinExistence type="inferred from homology"/>
<dbReference type="InterPro" id="IPR005656">
    <property type="entry name" value="MmgE_PrpD"/>
</dbReference>
<dbReference type="GO" id="GO:0016829">
    <property type="term" value="F:lyase activity"/>
    <property type="evidence" value="ECO:0007669"/>
    <property type="project" value="InterPro"/>
</dbReference>
<evidence type="ECO:0000259" key="2">
    <source>
        <dbReference type="Pfam" id="PF03972"/>
    </source>
</evidence>
<dbReference type="PANTHER" id="PTHR16943:SF8">
    <property type="entry name" value="2-METHYLCITRATE DEHYDRATASE"/>
    <property type="match status" value="1"/>
</dbReference>
<gene>
    <name evidence="3" type="ORF">METZ01_LOCUS264664</name>
</gene>
<dbReference type="EMBL" id="UINC01074529">
    <property type="protein sequence ID" value="SVC11810.1"/>
    <property type="molecule type" value="Genomic_DNA"/>
</dbReference>
<sequence length="281" mass="29606">VSLSRSLVRLIRSQTTGAHDLEAAERYVRDWLGSTVAGRATQPGAALTAYGQAIADLDGQIFLAAALSHITETDDLHRGSVTHPGCVVIPTALILTHKMGGTGAQALRAVLAGYEAVLRVGEALGEEHYRIFHNTATAGVFGSTAAACSVLDLEEEAWVWAMGNAGTQASGLWQFNQDATMSKHLHAGNAAAAGVRAALLAARGFTGPSEILEGTKGFFRGFCPDPIPAAITSEAAGWKLPETSMKPYPCCRHTHPAVDAALELRDSLRRGTAIDLTPDRI</sequence>
<dbReference type="InterPro" id="IPR036148">
    <property type="entry name" value="MmgE/PrpD_sf"/>
</dbReference>
<dbReference type="SUPFAM" id="SSF103378">
    <property type="entry name" value="2-methylcitrate dehydratase PrpD"/>
    <property type="match status" value="1"/>
</dbReference>
<name>A0A382JI38_9ZZZZ</name>
<dbReference type="Pfam" id="PF03972">
    <property type="entry name" value="MmgE_PrpD_N"/>
    <property type="match status" value="1"/>
</dbReference>
<dbReference type="AlphaFoldDB" id="A0A382JI38"/>
<evidence type="ECO:0000256" key="1">
    <source>
        <dbReference type="ARBA" id="ARBA00006174"/>
    </source>
</evidence>
<accession>A0A382JI38</accession>
<reference evidence="3" key="1">
    <citation type="submission" date="2018-05" db="EMBL/GenBank/DDBJ databases">
        <authorList>
            <person name="Lanie J.A."/>
            <person name="Ng W.-L."/>
            <person name="Kazmierczak K.M."/>
            <person name="Andrzejewski T.M."/>
            <person name="Davidsen T.M."/>
            <person name="Wayne K.J."/>
            <person name="Tettelin H."/>
            <person name="Glass J.I."/>
            <person name="Rusch D."/>
            <person name="Podicherti R."/>
            <person name="Tsui H.-C.T."/>
            <person name="Winkler M.E."/>
        </authorList>
    </citation>
    <scope>NUCLEOTIDE SEQUENCE</scope>
</reference>
<comment type="similarity">
    <text evidence="1">Belongs to the PrpD family.</text>
</comment>
<dbReference type="PANTHER" id="PTHR16943">
    <property type="entry name" value="2-METHYLCITRATE DEHYDRATASE-RELATED"/>
    <property type="match status" value="1"/>
</dbReference>
<dbReference type="Gene3D" id="1.10.4100.10">
    <property type="entry name" value="2-methylcitrate dehydratase PrpD"/>
    <property type="match status" value="1"/>
</dbReference>
<feature type="non-terminal residue" evidence="3">
    <location>
        <position position="1"/>
    </location>
</feature>
<protein>
    <recommendedName>
        <fullName evidence="2">MmgE/PrpD N-terminal domain-containing protein</fullName>
    </recommendedName>
</protein>
<dbReference type="InterPro" id="IPR042183">
    <property type="entry name" value="MmgE/PrpD_sf_1"/>
</dbReference>